<gene>
    <name evidence="1" type="ORF">D6C13_24540</name>
</gene>
<evidence type="ECO:0000313" key="1">
    <source>
        <dbReference type="EMBL" id="RJT32563.1"/>
    </source>
</evidence>
<proteinExistence type="predicted"/>
<dbReference type="RefSeq" id="WP_120135239.1">
    <property type="nucleotide sequence ID" value="NZ_RAHH01000053.1"/>
</dbReference>
<reference evidence="1 2" key="1">
    <citation type="submission" date="2018-09" db="EMBL/GenBank/DDBJ databases">
        <authorList>
            <person name="Le Fleche-Mateos A."/>
        </authorList>
    </citation>
    <scope>NUCLEOTIDE SEQUENCE [LARGE SCALE GENOMIC DNA]</scope>
    <source>
        <strain evidence="1 2">DSM 27399</strain>
    </source>
</reference>
<dbReference type="Proteomes" id="UP000284908">
    <property type="component" value="Unassembled WGS sequence"/>
</dbReference>
<keyword evidence="2" id="KW-1185">Reference proteome</keyword>
<name>A0A419N238_9GAMM</name>
<dbReference type="AlphaFoldDB" id="A0A419N238"/>
<protein>
    <submittedName>
        <fullName evidence="1">Uncharacterized protein</fullName>
    </submittedName>
</protein>
<evidence type="ECO:0000313" key="2">
    <source>
        <dbReference type="Proteomes" id="UP000284908"/>
    </source>
</evidence>
<accession>A0A419N238</accession>
<sequence>MPLFDNETRLILEMLFDDADKKTQTLYSQKLLADENSCTVNLTSLIHQNFPKSLPFHINTYSQKLTKSAEEAWGVDAIIILIDHEIDVGKIILFEAKTKRHNWDYIKPNSNPPVSHFSTQLKRQKVPQSKGYVVWEQFYSGISKASSHPLNGGASSCVLHEIALHVKGDPTYASIWNDSDIKSCCTYQISKNYPISMGGLVLLACECQIGTPFTSSEIITELAIMPHIENALLIERSSPEMNNDLSEALSKKFGNGDVYKRKFKN</sequence>
<dbReference type="EMBL" id="RAHH01000053">
    <property type="protein sequence ID" value="RJT32563.1"/>
    <property type="molecule type" value="Genomic_DNA"/>
</dbReference>
<comment type="caution">
    <text evidence="1">The sequence shown here is derived from an EMBL/GenBank/DDBJ whole genome shotgun (WGS) entry which is preliminary data.</text>
</comment>
<dbReference type="OrthoDB" id="7062852at2"/>
<organism evidence="1 2">
    <name type="scientific">Rahnella woolbedingensis</name>
    <dbReference type="NCBI Taxonomy" id="1510574"/>
    <lineage>
        <taxon>Bacteria</taxon>
        <taxon>Pseudomonadati</taxon>
        <taxon>Pseudomonadota</taxon>
        <taxon>Gammaproteobacteria</taxon>
        <taxon>Enterobacterales</taxon>
        <taxon>Yersiniaceae</taxon>
        <taxon>Rahnella</taxon>
    </lineage>
</organism>